<dbReference type="EMBL" id="FLZR02000001">
    <property type="protein sequence ID" value="VUZ99286.1"/>
    <property type="molecule type" value="Genomic_DNA"/>
</dbReference>
<gene>
    <name evidence="3" type="ORF">PVP01_0000010</name>
</gene>
<dbReference type="VEuPathDB" id="PlasmoDB:PVP01_0000010"/>
<feature type="transmembrane region" description="Helical" evidence="2">
    <location>
        <begin position="80"/>
        <end position="101"/>
    </location>
</feature>
<dbReference type="Pfam" id="PF05795">
    <property type="entry name" value="Plasmodium_Vir"/>
    <property type="match status" value="1"/>
</dbReference>
<reference evidence="3" key="1">
    <citation type="submission" date="2016-07" db="EMBL/GenBank/DDBJ databases">
        <authorList>
            <consortium name="Pathogen Informatics"/>
        </authorList>
    </citation>
    <scope>NUCLEOTIDE SEQUENCE</scope>
</reference>
<protein>
    <submittedName>
        <fullName evidence="3">VIR protein</fullName>
    </submittedName>
</protein>
<feature type="compositionally biased region" description="Basic residues" evidence="1">
    <location>
        <begin position="127"/>
        <end position="137"/>
    </location>
</feature>
<sequence length="155" mass="17632">MPVILALWEAEAGRSLEPRSSRPAWATCDLMSTFKCDNIVSTKSADQIFKNLTIDRDAIEKTNAHFGNIFTELMRDPFNVIMLPSFASLGISSVFFLFYKFTPLGSLLHRRSNKNKRIRDSLEKGHTPKSSRNKAKPKSVNPQNKRIRIAYSQVN</sequence>
<evidence type="ECO:0000313" key="3">
    <source>
        <dbReference type="EMBL" id="VUZ99286.1"/>
    </source>
</evidence>
<keyword evidence="2" id="KW-0472">Membrane</keyword>
<proteinExistence type="predicted"/>
<dbReference type="VEuPathDB" id="PlasmoDB:PVW1_000012700"/>
<evidence type="ECO:0000256" key="1">
    <source>
        <dbReference type="SAM" id="MobiDB-lite"/>
    </source>
</evidence>
<dbReference type="AlphaFoldDB" id="A0A565A3D1"/>
<keyword evidence="2" id="KW-1133">Transmembrane helix</keyword>
<feature type="region of interest" description="Disordered" evidence="1">
    <location>
        <begin position="115"/>
        <end position="146"/>
    </location>
</feature>
<organism evidence="3">
    <name type="scientific">Plasmodium vivax</name>
    <name type="common">malaria parasite P. vivax</name>
    <dbReference type="NCBI Taxonomy" id="5855"/>
    <lineage>
        <taxon>Eukaryota</taxon>
        <taxon>Sar</taxon>
        <taxon>Alveolata</taxon>
        <taxon>Apicomplexa</taxon>
        <taxon>Aconoidasida</taxon>
        <taxon>Haemosporida</taxon>
        <taxon>Plasmodiidae</taxon>
        <taxon>Plasmodium</taxon>
        <taxon>Plasmodium (Plasmodium)</taxon>
    </lineage>
</organism>
<keyword evidence="2" id="KW-0812">Transmembrane</keyword>
<dbReference type="InterPro" id="IPR008780">
    <property type="entry name" value="Plasmodium_Vir"/>
</dbReference>
<accession>A0A565A3D1</accession>
<evidence type="ECO:0000256" key="2">
    <source>
        <dbReference type="SAM" id="Phobius"/>
    </source>
</evidence>
<name>A0A565A3D1_PLAVI</name>
<dbReference type="Proteomes" id="UP000220605">
    <property type="component" value="Unassembled WGS sequence"/>
</dbReference>